<evidence type="ECO:0000256" key="2">
    <source>
        <dbReference type="SAM" id="SignalP"/>
    </source>
</evidence>
<dbReference type="PANTHER" id="PTHR36453:SF1">
    <property type="entry name" value="RIGHT HANDED BETA HELIX DOMAIN-CONTAINING PROTEIN"/>
    <property type="match status" value="1"/>
</dbReference>
<dbReference type="InterPro" id="IPR026444">
    <property type="entry name" value="Secre_tail"/>
</dbReference>
<dbReference type="SMART" id="SM00710">
    <property type="entry name" value="PbH1"/>
    <property type="match status" value="6"/>
</dbReference>
<feature type="signal peptide" evidence="2">
    <location>
        <begin position="1"/>
        <end position="23"/>
    </location>
</feature>
<dbReference type="PANTHER" id="PTHR36453">
    <property type="entry name" value="SECRETED PROTEIN-RELATED"/>
    <property type="match status" value="1"/>
</dbReference>
<feature type="domain" description="Secretion system C-terminal sorting" evidence="3">
    <location>
        <begin position="792"/>
        <end position="855"/>
    </location>
</feature>
<keyword evidence="1 2" id="KW-0732">Signal</keyword>
<reference evidence="5" key="1">
    <citation type="journal article" date="2019" name="Int. J. Syst. Evol. Microbiol.">
        <title>The Global Catalogue of Microorganisms (GCM) 10K type strain sequencing project: providing services to taxonomists for standard genome sequencing and annotation.</title>
        <authorList>
            <consortium name="The Broad Institute Genomics Platform"/>
            <consortium name="The Broad Institute Genome Sequencing Center for Infectious Disease"/>
            <person name="Wu L."/>
            <person name="Ma J."/>
        </authorList>
    </citation>
    <scope>NUCLEOTIDE SEQUENCE [LARGE SCALE GENOMIC DNA]</scope>
    <source>
        <strain evidence="5">JCM 18285</strain>
    </source>
</reference>
<dbReference type="Gene3D" id="2.160.20.10">
    <property type="entry name" value="Single-stranded right-handed beta-helix, Pectin lyase-like"/>
    <property type="match status" value="2"/>
</dbReference>
<dbReference type="InterPro" id="IPR012334">
    <property type="entry name" value="Pectin_lyas_fold"/>
</dbReference>
<accession>A0ABP9GG65</accession>
<dbReference type="NCBIfam" id="TIGR04183">
    <property type="entry name" value="Por_Secre_tail"/>
    <property type="match status" value="1"/>
</dbReference>
<evidence type="ECO:0000313" key="5">
    <source>
        <dbReference type="Proteomes" id="UP001501302"/>
    </source>
</evidence>
<dbReference type="Proteomes" id="UP001501302">
    <property type="component" value="Unassembled WGS sequence"/>
</dbReference>
<dbReference type="InterPro" id="IPR011050">
    <property type="entry name" value="Pectin_lyase_fold/virulence"/>
</dbReference>
<comment type="caution">
    <text evidence="4">The sequence shown here is derived from an EMBL/GenBank/DDBJ whole genome shotgun (WGS) entry which is preliminary data.</text>
</comment>
<gene>
    <name evidence="4" type="ORF">GCM10023314_11160</name>
</gene>
<evidence type="ECO:0000313" key="4">
    <source>
        <dbReference type="EMBL" id="GAA4940130.1"/>
    </source>
</evidence>
<dbReference type="RefSeq" id="WP_345190697.1">
    <property type="nucleotide sequence ID" value="NZ_BAABJJ010000012.1"/>
</dbReference>
<dbReference type="Pfam" id="PF18962">
    <property type="entry name" value="Por_Secre_tail"/>
    <property type="match status" value="1"/>
</dbReference>
<protein>
    <recommendedName>
        <fullName evidence="3">Secretion system C-terminal sorting domain-containing protein</fullName>
    </recommendedName>
</protein>
<dbReference type="EMBL" id="BAABJJ010000012">
    <property type="protein sequence ID" value="GAA4940130.1"/>
    <property type="molecule type" value="Genomic_DNA"/>
</dbReference>
<dbReference type="InterPro" id="IPR006626">
    <property type="entry name" value="PbH1"/>
</dbReference>
<evidence type="ECO:0000256" key="1">
    <source>
        <dbReference type="ARBA" id="ARBA00022729"/>
    </source>
</evidence>
<dbReference type="SUPFAM" id="SSF51126">
    <property type="entry name" value="Pectin lyase-like"/>
    <property type="match status" value="1"/>
</dbReference>
<organism evidence="4 5">
    <name type="scientific">Algibacter agarivorans</name>
    <dbReference type="NCBI Taxonomy" id="1109741"/>
    <lineage>
        <taxon>Bacteria</taxon>
        <taxon>Pseudomonadati</taxon>
        <taxon>Bacteroidota</taxon>
        <taxon>Flavobacteriia</taxon>
        <taxon>Flavobacteriales</taxon>
        <taxon>Flavobacteriaceae</taxon>
        <taxon>Algibacter</taxon>
    </lineage>
</organism>
<name>A0ABP9GG65_9FLAO</name>
<feature type="chain" id="PRO_5045078001" description="Secretion system C-terminal sorting domain-containing protein" evidence="2">
    <location>
        <begin position="24"/>
        <end position="864"/>
    </location>
</feature>
<sequence length="864" mass="93666">MKKTTQLLIYLLFLISFNSFLTAQNVYVATNGDDVTGDGSNGSPYKTFNKAVSVMSAGNVCIIKGGVYEEALIINKNGTNGNLLTFKAADGEDVEIRATTAVSGWQLHSGNIYKANVTMGIESRFRAVYHNNEYMDLARWPNNTDNNRWTVDCAPVTGGDGSHFLANNIPNINWTGGMVYYLGAHSGTSWTRTILGSTTSRIDFTTVNINSWPFTPHNPTVWRDYPGNERGQLYLFNKLEALDHAREWYYDGGTKTLYLQTANGAMPADGTVEYARTKYAAQLQGDYIKLEGLNFFGGSVRIDNNADNNQIINCKIIHGSEGHDDLANSSAQVGEAALDVLGDNTLIKGCTIDHSSVSGINIAGWAASNCTVEGNYISNTDYLGIHASPIRTSANNMKILKNTIVNAGRDGMYVAGANCETAYNDVSGSQQINSDSGVFYTVGNTSLKNCEIHHNWFHDATAPSYSYGTGGSAKAAGIYLDNDSKGYVVHHNVIWNVSWTGYQVNWNNTNLDFFHNTIWNTGGAMGSWVNGREQKDNKVYNNFASDGDWFAGNGPSEFDIKDNVISSTSPFENADGQNFMPKSGSAVIDKAQVISGFTKPFKGAAPDIGAYELGGTRWTAGVNAIEDTGEGEKLVISDIQFTIAAASETCPNKDNGKISISAGFVEDYVATFNGSNTDFTQTLDIENIVPGTYDLCISIKGDSESKCFSVVIKESPAITSKSNLGVNKLSVAIETGTAPFTVTVNNEVVQETSSTSFDVAVDHGDIVKVKSSKDCEGVIVENIDFFGNIQPYPNPTTGDFQFLLPITNGQVAIEIYNIQSQLVSSKIYQINSGIVDLSLNNRPSGIYFAKIIANKPINVKIIKK</sequence>
<keyword evidence="5" id="KW-1185">Reference proteome</keyword>
<evidence type="ECO:0000259" key="3">
    <source>
        <dbReference type="Pfam" id="PF18962"/>
    </source>
</evidence>
<proteinExistence type="predicted"/>